<dbReference type="AlphaFoldDB" id="A0A818XCN9"/>
<sequence length="183" mass="21080">MTFSTTFDDLPDLILIEIFSYLSSFDTLWGFTHLNQHIASLLVERKYFRCVNLSSAHYFQFNKIIQVISLNNIESLSIDVNASPLQLSCWPYMPRLSTLRLKGVREYNDLIIFLLLHAVTLTHLTIHSRLEFKSVINMLEENSSNLISNEIKIRKTPNKKSRSSLYPEPKPACYIGSGNNSHL</sequence>
<evidence type="ECO:0000259" key="2">
    <source>
        <dbReference type="PROSITE" id="PS50181"/>
    </source>
</evidence>
<evidence type="ECO:0000313" key="4">
    <source>
        <dbReference type="Proteomes" id="UP000663844"/>
    </source>
</evidence>
<protein>
    <recommendedName>
        <fullName evidence="2">F-box domain-containing protein</fullName>
    </recommendedName>
</protein>
<dbReference type="Proteomes" id="UP000663844">
    <property type="component" value="Unassembled WGS sequence"/>
</dbReference>
<name>A0A818XCN9_9BILA</name>
<evidence type="ECO:0000313" key="3">
    <source>
        <dbReference type="EMBL" id="CAF3737345.1"/>
    </source>
</evidence>
<feature type="domain" description="F-box" evidence="2">
    <location>
        <begin position="4"/>
        <end position="51"/>
    </location>
</feature>
<feature type="region of interest" description="Disordered" evidence="1">
    <location>
        <begin position="158"/>
        <end position="183"/>
    </location>
</feature>
<gene>
    <name evidence="3" type="ORF">OXD698_LOCUS14660</name>
</gene>
<accession>A0A818XCN9</accession>
<dbReference type="EMBL" id="CAJOAZ010000933">
    <property type="protein sequence ID" value="CAF3737345.1"/>
    <property type="molecule type" value="Genomic_DNA"/>
</dbReference>
<proteinExistence type="predicted"/>
<comment type="caution">
    <text evidence="3">The sequence shown here is derived from an EMBL/GenBank/DDBJ whole genome shotgun (WGS) entry which is preliminary data.</text>
</comment>
<reference evidence="3" key="1">
    <citation type="submission" date="2021-02" db="EMBL/GenBank/DDBJ databases">
        <authorList>
            <person name="Nowell W R."/>
        </authorList>
    </citation>
    <scope>NUCLEOTIDE SEQUENCE</scope>
</reference>
<organism evidence="3 4">
    <name type="scientific">Adineta steineri</name>
    <dbReference type="NCBI Taxonomy" id="433720"/>
    <lineage>
        <taxon>Eukaryota</taxon>
        <taxon>Metazoa</taxon>
        <taxon>Spiralia</taxon>
        <taxon>Gnathifera</taxon>
        <taxon>Rotifera</taxon>
        <taxon>Eurotatoria</taxon>
        <taxon>Bdelloidea</taxon>
        <taxon>Adinetida</taxon>
        <taxon>Adinetidae</taxon>
        <taxon>Adineta</taxon>
    </lineage>
</organism>
<evidence type="ECO:0000256" key="1">
    <source>
        <dbReference type="SAM" id="MobiDB-lite"/>
    </source>
</evidence>
<dbReference type="InterPro" id="IPR001810">
    <property type="entry name" value="F-box_dom"/>
</dbReference>
<dbReference type="PROSITE" id="PS50181">
    <property type="entry name" value="FBOX"/>
    <property type="match status" value="1"/>
</dbReference>